<evidence type="ECO:0000313" key="9">
    <source>
        <dbReference type="EMBL" id="OOQ60182.1"/>
    </source>
</evidence>
<feature type="domain" description="ABC3 transporter permease C-terminal" evidence="7">
    <location>
        <begin position="683"/>
        <end position="787"/>
    </location>
</feature>
<organism evidence="9 10">
    <name type="scientific">Mucilaginibacter pedocola</name>
    <dbReference type="NCBI Taxonomy" id="1792845"/>
    <lineage>
        <taxon>Bacteria</taxon>
        <taxon>Pseudomonadati</taxon>
        <taxon>Bacteroidota</taxon>
        <taxon>Sphingobacteriia</taxon>
        <taxon>Sphingobacteriales</taxon>
        <taxon>Sphingobacteriaceae</taxon>
        <taxon>Mucilaginibacter</taxon>
    </lineage>
</organism>
<feature type="transmembrane region" description="Helical" evidence="6">
    <location>
        <begin position="282"/>
        <end position="306"/>
    </location>
</feature>
<dbReference type="RefSeq" id="WP_078347956.1">
    <property type="nucleotide sequence ID" value="NZ_MBTF01000009.1"/>
</dbReference>
<dbReference type="InterPro" id="IPR025857">
    <property type="entry name" value="MacB_PCD"/>
</dbReference>
<dbReference type="InterPro" id="IPR050250">
    <property type="entry name" value="Macrolide_Exporter_MacB"/>
</dbReference>
<evidence type="ECO:0000313" key="10">
    <source>
        <dbReference type="Proteomes" id="UP000189739"/>
    </source>
</evidence>
<dbReference type="Proteomes" id="UP000189739">
    <property type="component" value="Unassembled WGS sequence"/>
</dbReference>
<feature type="transmembrane region" description="Helical" evidence="6">
    <location>
        <begin position="421"/>
        <end position="444"/>
    </location>
</feature>
<feature type="transmembrane region" description="Helical" evidence="6">
    <location>
        <begin position="21"/>
        <end position="42"/>
    </location>
</feature>
<dbReference type="Pfam" id="PF12704">
    <property type="entry name" value="MacB_PCD"/>
    <property type="match status" value="2"/>
</dbReference>
<sequence>MLHNYFIIAWRNIVKHKLFSLINIFGLSVGIAFTLLVSAYVWHEAGVNLDLKNAENQYIIQSKWRDPNMGNTLTALAPLPKALKDEYPTLVANYYHWDGVSSNVSKGDKHFRESLQVGDSTFLTTYGFKLLHGDANTALNDPFSVVITEDRAIKYFGKTDVVGETLNIENFKGEKHDFVVQGVLAKLGKNSVTNVIDQSNSTFFLPGAAAKFMGRSLDGWSNTMIVGLVELRPGVKPEALDGPMRSLLKKNAPEQISANLTQYLVPLKDYYLEANNGLIKTMLYTLSSIALFILLMAVINFVNICISRSSQRMKEMGIRKVLGGLRKQLIWQFLIESVLMVFIATLIALGIYAIGRPYFAAFLDTDISGLFSFPLYVYPLPFLLALVIGLIAGLYPALVLSSLKSVDSLKGKLNQVKDNVIFRKALIAFQFATAAVVLIGAIVVSKQINLFFSKNLGYDKDYVVYAQLPRDWSKPGVQKMEGIRYRMAQLPQVSSVTLSWEIPDGNNGGSFRAAKIDADSASGFDSQTLMTDNQYAITYGLKVLAGQFFMPQYTQADSAKVVINQTQAKLLGFNDPQQAIGQQFKAIGSPDPLSICGVVADFQFGSMQSKIQPITFYNVNQTTFYRYFSIKLKPGNIQNSLEVLQKKWAEVMPGAPFEYGFMDEALAKMYKTELQLKQAAYLATGLAIIIVLLGVLGLISLSVQKRTKEIGIRKVLGSSVGHIISLFLKDFLGTVAIAALVACPLAWYIMQHWLNNYACKISLSPMPFAIAVLALAAVTAVLISIQTVKAALANPVKSLRSE</sequence>
<dbReference type="Pfam" id="PF02687">
    <property type="entry name" value="FtsX"/>
    <property type="match status" value="2"/>
</dbReference>
<dbReference type="STRING" id="1792845.BC343_26930"/>
<keyword evidence="4 6" id="KW-1133">Transmembrane helix</keyword>
<evidence type="ECO:0000256" key="6">
    <source>
        <dbReference type="SAM" id="Phobius"/>
    </source>
</evidence>
<dbReference type="AlphaFoldDB" id="A0A1S9PGV3"/>
<feature type="transmembrane region" description="Helical" evidence="6">
    <location>
        <begin position="375"/>
        <end position="400"/>
    </location>
</feature>
<feature type="transmembrane region" description="Helical" evidence="6">
    <location>
        <begin position="768"/>
        <end position="792"/>
    </location>
</feature>
<evidence type="ECO:0008006" key="11">
    <source>
        <dbReference type="Google" id="ProtNLM"/>
    </source>
</evidence>
<dbReference type="InterPro" id="IPR003838">
    <property type="entry name" value="ABC3_permease_C"/>
</dbReference>
<keyword evidence="5 6" id="KW-0472">Membrane</keyword>
<keyword evidence="3 6" id="KW-0812">Transmembrane</keyword>
<dbReference type="OrthoDB" id="1451596at2"/>
<evidence type="ECO:0000256" key="5">
    <source>
        <dbReference type="ARBA" id="ARBA00023136"/>
    </source>
</evidence>
<accession>A0A1S9PGV3</accession>
<evidence type="ECO:0000256" key="1">
    <source>
        <dbReference type="ARBA" id="ARBA00004651"/>
    </source>
</evidence>
<keyword evidence="2" id="KW-1003">Cell membrane</keyword>
<reference evidence="9 10" key="1">
    <citation type="submission" date="2016-07" db="EMBL/GenBank/DDBJ databases">
        <title>Genomic analysis of zinc-resistant bacterium Mucilaginibacter pedocola TBZ30.</title>
        <authorList>
            <person name="Huang J."/>
            <person name="Tang J."/>
        </authorList>
    </citation>
    <scope>NUCLEOTIDE SEQUENCE [LARGE SCALE GENOMIC DNA]</scope>
    <source>
        <strain evidence="9 10">TBZ30</strain>
    </source>
</reference>
<evidence type="ECO:0000259" key="7">
    <source>
        <dbReference type="Pfam" id="PF02687"/>
    </source>
</evidence>
<feature type="transmembrane region" description="Helical" evidence="6">
    <location>
        <begin position="723"/>
        <end position="748"/>
    </location>
</feature>
<evidence type="ECO:0000259" key="8">
    <source>
        <dbReference type="Pfam" id="PF12704"/>
    </source>
</evidence>
<dbReference type="EMBL" id="MBTF01000009">
    <property type="protein sequence ID" value="OOQ60182.1"/>
    <property type="molecule type" value="Genomic_DNA"/>
</dbReference>
<proteinExistence type="predicted"/>
<dbReference type="GO" id="GO:0005886">
    <property type="term" value="C:plasma membrane"/>
    <property type="evidence" value="ECO:0007669"/>
    <property type="project" value="UniProtKB-SubCell"/>
</dbReference>
<evidence type="ECO:0000256" key="2">
    <source>
        <dbReference type="ARBA" id="ARBA00022475"/>
    </source>
</evidence>
<dbReference type="PANTHER" id="PTHR30572:SF18">
    <property type="entry name" value="ABC-TYPE MACROLIDE FAMILY EXPORT SYSTEM PERMEASE COMPONENT 2"/>
    <property type="match status" value="1"/>
</dbReference>
<feature type="domain" description="MacB-like periplasmic core" evidence="8">
    <location>
        <begin position="432"/>
        <end position="636"/>
    </location>
</feature>
<evidence type="ECO:0000256" key="3">
    <source>
        <dbReference type="ARBA" id="ARBA00022692"/>
    </source>
</evidence>
<feature type="transmembrane region" description="Helical" evidence="6">
    <location>
        <begin position="329"/>
        <end position="355"/>
    </location>
</feature>
<comment type="subcellular location">
    <subcellularLocation>
        <location evidence="1">Cell membrane</location>
        <topology evidence="1">Multi-pass membrane protein</topology>
    </subcellularLocation>
</comment>
<dbReference type="PANTHER" id="PTHR30572">
    <property type="entry name" value="MEMBRANE COMPONENT OF TRANSPORTER-RELATED"/>
    <property type="match status" value="1"/>
</dbReference>
<feature type="domain" description="MacB-like periplasmic core" evidence="8">
    <location>
        <begin position="20"/>
        <end position="241"/>
    </location>
</feature>
<feature type="domain" description="ABC3 transporter permease C-terminal" evidence="7">
    <location>
        <begin position="288"/>
        <end position="401"/>
    </location>
</feature>
<name>A0A1S9PGV3_9SPHI</name>
<protein>
    <recommendedName>
        <fullName evidence="11">ABC transporter permease</fullName>
    </recommendedName>
</protein>
<gene>
    <name evidence="9" type="ORF">BC343_26930</name>
</gene>
<evidence type="ECO:0000256" key="4">
    <source>
        <dbReference type="ARBA" id="ARBA00022989"/>
    </source>
</evidence>
<feature type="transmembrane region" description="Helical" evidence="6">
    <location>
        <begin position="679"/>
        <end position="703"/>
    </location>
</feature>
<keyword evidence="10" id="KW-1185">Reference proteome</keyword>
<dbReference type="GO" id="GO:0022857">
    <property type="term" value="F:transmembrane transporter activity"/>
    <property type="evidence" value="ECO:0007669"/>
    <property type="project" value="TreeGrafter"/>
</dbReference>
<comment type="caution">
    <text evidence="9">The sequence shown here is derived from an EMBL/GenBank/DDBJ whole genome shotgun (WGS) entry which is preliminary data.</text>
</comment>